<dbReference type="EMBL" id="JAHDVG010000487">
    <property type="protein sequence ID" value="KAH1166956.1"/>
    <property type="molecule type" value="Genomic_DNA"/>
</dbReference>
<evidence type="ECO:0000313" key="2">
    <source>
        <dbReference type="Proteomes" id="UP000827986"/>
    </source>
</evidence>
<gene>
    <name evidence="1" type="ORF">KIL84_016128</name>
</gene>
<dbReference type="Proteomes" id="UP000827986">
    <property type="component" value="Unassembled WGS sequence"/>
</dbReference>
<name>A0A9D3WS44_9SAUR</name>
<keyword evidence="2" id="KW-1185">Reference proteome</keyword>
<evidence type="ECO:0000313" key="1">
    <source>
        <dbReference type="EMBL" id="KAH1166956.1"/>
    </source>
</evidence>
<dbReference type="AlphaFoldDB" id="A0A9D3WS44"/>
<organism evidence="1 2">
    <name type="scientific">Mauremys mutica</name>
    <name type="common">yellowpond turtle</name>
    <dbReference type="NCBI Taxonomy" id="74926"/>
    <lineage>
        <taxon>Eukaryota</taxon>
        <taxon>Metazoa</taxon>
        <taxon>Chordata</taxon>
        <taxon>Craniata</taxon>
        <taxon>Vertebrata</taxon>
        <taxon>Euteleostomi</taxon>
        <taxon>Archelosauria</taxon>
        <taxon>Testudinata</taxon>
        <taxon>Testudines</taxon>
        <taxon>Cryptodira</taxon>
        <taxon>Durocryptodira</taxon>
        <taxon>Testudinoidea</taxon>
        <taxon>Geoemydidae</taxon>
        <taxon>Geoemydinae</taxon>
        <taxon>Mauremys</taxon>
    </lineage>
</organism>
<comment type="caution">
    <text evidence="1">The sequence shown here is derived from an EMBL/GenBank/DDBJ whole genome shotgun (WGS) entry which is preliminary data.</text>
</comment>
<protein>
    <submittedName>
        <fullName evidence="1">Uncharacterized protein</fullName>
    </submittedName>
</protein>
<reference evidence="1" key="1">
    <citation type="submission" date="2021-09" db="EMBL/GenBank/DDBJ databases">
        <title>The genome of Mauremys mutica provides insights into the evolution of semi-aquatic lifestyle.</title>
        <authorList>
            <person name="Gong S."/>
            <person name="Gao Y."/>
        </authorList>
    </citation>
    <scope>NUCLEOTIDE SEQUENCE</scope>
    <source>
        <strain evidence="1">MM-2020</strain>
        <tissue evidence="1">Muscle</tissue>
    </source>
</reference>
<sequence>MNALLWLLVQQREAPDPALVKKRQAGFSEGCRSSNSGEAGAETSGAECMMHLPPPSLCNPEASYQGLVLFVEQLSVLMLLLFPSKGRQPSVLYFQVLHLTTEQAKCSS</sequence>
<proteinExistence type="predicted"/>
<accession>A0A9D3WS44</accession>